<dbReference type="PROSITE" id="PS50088">
    <property type="entry name" value="ANK_REPEAT"/>
    <property type="match status" value="4"/>
</dbReference>
<dbReference type="EMBL" id="JARIHO010000054">
    <property type="protein sequence ID" value="KAJ7319384.1"/>
    <property type="molecule type" value="Genomic_DNA"/>
</dbReference>
<dbReference type="InterPro" id="IPR056884">
    <property type="entry name" value="NPHP3-like_N"/>
</dbReference>
<dbReference type="Proteomes" id="UP001218218">
    <property type="component" value="Unassembled WGS sequence"/>
</dbReference>
<evidence type="ECO:0000256" key="1">
    <source>
        <dbReference type="ARBA" id="ARBA00022737"/>
    </source>
</evidence>
<protein>
    <recommendedName>
        <fullName evidence="5">Nephrocystin 3-like N-terminal domain-containing protein</fullName>
    </recommendedName>
</protein>
<dbReference type="PANTHER" id="PTHR10039:SF16">
    <property type="entry name" value="GPI INOSITOL-DEACYLASE"/>
    <property type="match status" value="1"/>
</dbReference>
<evidence type="ECO:0000256" key="4">
    <source>
        <dbReference type="SAM" id="MobiDB-lite"/>
    </source>
</evidence>
<comment type="caution">
    <text evidence="6">The sequence shown here is derived from an EMBL/GenBank/DDBJ whole genome shotgun (WGS) entry which is preliminary data.</text>
</comment>
<dbReference type="Pfam" id="PF12796">
    <property type="entry name" value="Ank_2"/>
    <property type="match status" value="2"/>
</dbReference>
<dbReference type="Gene3D" id="1.25.40.20">
    <property type="entry name" value="Ankyrin repeat-containing domain"/>
    <property type="match status" value="1"/>
</dbReference>
<feature type="domain" description="Nephrocystin 3-like N-terminal" evidence="5">
    <location>
        <begin position="149"/>
        <end position="315"/>
    </location>
</feature>
<dbReference type="InterPro" id="IPR002110">
    <property type="entry name" value="Ankyrin_rpt"/>
</dbReference>
<evidence type="ECO:0000256" key="3">
    <source>
        <dbReference type="SAM" id="Coils"/>
    </source>
</evidence>
<dbReference type="PROSITE" id="PS50297">
    <property type="entry name" value="ANK_REP_REGION"/>
    <property type="match status" value="4"/>
</dbReference>
<dbReference type="Pfam" id="PF24883">
    <property type="entry name" value="NPHP3_N"/>
    <property type="match status" value="1"/>
</dbReference>
<organism evidence="6 7">
    <name type="scientific">Mycena albidolilacea</name>
    <dbReference type="NCBI Taxonomy" id="1033008"/>
    <lineage>
        <taxon>Eukaryota</taxon>
        <taxon>Fungi</taxon>
        <taxon>Dikarya</taxon>
        <taxon>Basidiomycota</taxon>
        <taxon>Agaricomycotina</taxon>
        <taxon>Agaricomycetes</taxon>
        <taxon>Agaricomycetidae</taxon>
        <taxon>Agaricales</taxon>
        <taxon>Marasmiineae</taxon>
        <taxon>Mycenaceae</taxon>
        <taxon>Mycena</taxon>
    </lineage>
</organism>
<sequence>MSERTSRRFKNAVAGVFRTRPSPPSASGSVPPPAAIDTPGTPIQANNSQSPSTVDALSAAHVYIFHSTNDSAIDNAVLVLDIVEKLSGFAQTIPFIAPAAGFLSQILKAYKESESEVEKLEKKLEEWLQSPPDMRQKQHETQKLRKEGIGCWFLEGTAFIEWQLDNAEPLWIQGASGTGKSVLSSSVIQKLIDDQQLFADLGKSSGVAFFYFDFKAKDGNAVETALRRIVLQLSAQSPHPFGPLDKQYNLSRGQALPNYRDLQRILEELLKELGRVYIVLDALDECPDIELAQLVGLISTLRDWTRTPLHLLFTSQKRTIFTEAFTEVACILLDSNITQPDIELFITSELRENRQLKIWARRTDEIVERVLLMSNGMFRLAACLLLELSRCKRQNELDKTLANLPNDLFGIYDRFLETIREEDLIYVTGILRWLIFSAQNLNLVEIADAVAFDFSDPAYYTYDPSMREDNTNAILEWLEGLTTVRDYDNRETLVLAHASVQDYLLSGRFTAKFGYDIAQGPSHSFIARVCISYLLHFADHPLDTETFHNYPLAEYVARRWCHHLLRCHDPSALFAQAIHLLEDDSNQYNVLNDLRQYYGSRMPRFQDDAFEFVDLQLSKSAAPTFVFGAGVHRGNADGSALHAASGHGHTEIVRLLLEKGIDFNAKDGKGRTALEVACTEDHTDVVRLLLESGADTNAKGAFLGTALQAASWVGNKEVVGLLLAHGADINAQGKYFGSALQAASSHGNTEITRILLERGADSNRRGGNYGSVDSRPVRFQH</sequence>
<feature type="repeat" description="ANK" evidence="2">
    <location>
        <begin position="705"/>
        <end position="734"/>
    </location>
</feature>
<evidence type="ECO:0000313" key="6">
    <source>
        <dbReference type="EMBL" id="KAJ7319384.1"/>
    </source>
</evidence>
<dbReference type="Gene3D" id="3.40.50.300">
    <property type="entry name" value="P-loop containing nucleotide triphosphate hydrolases"/>
    <property type="match status" value="1"/>
</dbReference>
<feature type="repeat" description="ANK" evidence="2">
    <location>
        <begin position="636"/>
        <end position="668"/>
    </location>
</feature>
<feature type="repeat" description="ANK" evidence="2">
    <location>
        <begin position="738"/>
        <end position="767"/>
    </location>
</feature>
<reference evidence="6" key="1">
    <citation type="submission" date="2023-03" db="EMBL/GenBank/DDBJ databases">
        <title>Massive genome expansion in bonnet fungi (Mycena s.s.) driven by repeated elements and novel gene families across ecological guilds.</title>
        <authorList>
            <consortium name="Lawrence Berkeley National Laboratory"/>
            <person name="Harder C.B."/>
            <person name="Miyauchi S."/>
            <person name="Viragh M."/>
            <person name="Kuo A."/>
            <person name="Thoen E."/>
            <person name="Andreopoulos B."/>
            <person name="Lu D."/>
            <person name="Skrede I."/>
            <person name="Drula E."/>
            <person name="Henrissat B."/>
            <person name="Morin E."/>
            <person name="Kohler A."/>
            <person name="Barry K."/>
            <person name="LaButti K."/>
            <person name="Morin E."/>
            <person name="Salamov A."/>
            <person name="Lipzen A."/>
            <person name="Mereny Z."/>
            <person name="Hegedus B."/>
            <person name="Baldrian P."/>
            <person name="Stursova M."/>
            <person name="Weitz H."/>
            <person name="Taylor A."/>
            <person name="Grigoriev I.V."/>
            <person name="Nagy L.G."/>
            <person name="Martin F."/>
            <person name="Kauserud H."/>
        </authorList>
    </citation>
    <scope>NUCLEOTIDE SEQUENCE</scope>
    <source>
        <strain evidence="6">CBHHK002</strain>
    </source>
</reference>
<dbReference type="SMART" id="SM00248">
    <property type="entry name" value="ANK"/>
    <property type="match status" value="4"/>
</dbReference>
<dbReference type="PRINTS" id="PR01415">
    <property type="entry name" value="ANKYRIN"/>
</dbReference>
<dbReference type="InterPro" id="IPR036770">
    <property type="entry name" value="Ankyrin_rpt-contain_sf"/>
</dbReference>
<feature type="coiled-coil region" evidence="3">
    <location>
        <begin position="103"/>
        <end position="130"/>
    </location>
</feature>
<keyword evidence="7" id="KW-1185">Reference proteome</keyword>
<keyword evidence="1" id="KW-0677">Repeat</keyword>
<keyword evidence="2" id="KW-0040">ANK repeat</keyword>
<dbReference type="AlphaFoldDB" id="A0AAD7EFS2"/>
<evidence type="ECO:0000256" key="2">
    <source>
        <dbReference type="PROSITE-ProRule" id="PRU00023"/>
    </source>
</evidence>
<proteinExistence type="predicted"/>
<gene>
    <name evidence="6" type="ORF">DFH08DRAFT_1086266</name>
</gene>
<keyword evidence="3" id="KW-0175">Coiled coil</keyword>
<feature type="repeat" description="ANK" evidence="2">
    <location>
        <begin position="669"/>
        <end position="701"/>
    </location>
</feature>
<evidence type="ECO:0000259" key="5">
    <source>
        <dbReference type="Pfam" id="PF24883"/>
    </source>
</evidence>
<feature type="region of interest" description="Disordered" evidence="4">
    <location>
        <begin position="1"/>
        <end position="36"/>
    </location>
</feature>
<dbReference type="InterPro" id="IPR027417">
    <property type="entry name" value="P-loop_NTPase"/>
</dbReference>
<accession>A0AAD7EFS2</accession>
<evidence type="ECO:0000313" key="7">
    <source>
        <dbReference type="Proteomes" id="UP001218218"/>
    </source>
</evidence>
<dbReference type="PANTHER" id="PTHR10039">
    <property type="entry name" value="AMELOGENIN"/>
    <property type="match status" value="1"/>
</dbReference>
<dbReference type="SUPFAM" id="SSF52540">
    <property type="entry name" value="P-loop containing nucleoside triphosphate hydrolases"/>
    <property type="match status" value="1"/>
</dbReference>
<dbReference type="SUPFAM" id="SSF48403">
    <property type="entry name" value="Ankyrin repeat"/>
    <property type="match status" value="1"/>
</dbReference>
<name>A0AAD7EFS2_9AGAR</name>